<keyword evidence="2 4" id="KW-0808">Transferase</keyword>
<keyword evidence="1 4" id="KW-0328">Glycosyltransferase</keyword>
<dbReference type="AlphaFoldDB" id="A0AA42CWS1"/>
<gene>
    <name evidence="4" type="ORF">OQ287_01810</name>
</gene>
<dbReference type="InterPro" id="IPR029044">
    <property type="entry name" value="Nucleotide-diphossugar_trans"/>
</dbReference>
<evidence type="ECO:0000256" key="1">
    <source>
        <dbReference type="ARBA" id="ARBA00022676"/>
    </source>
</evidence>
<dbReference type="EC" id="2.4.-.-" evidence="4"/>
<feature type="domain" description="Glycosyltransferase 2-like" evidence="3">
    <location>
        <begin position="12"/>
        <end position="175"/>
    </location>
</feature>
<reference evidence="4" key="1">
    <citation type="submission" date="2022-11" db="EMBL/GenBank/DDBJ databases">
        <title>Larsenimonas rhizosphaerae sp. nov., isolated from a tidal mudflat.</title>
        <authorList>
            <person name="Lee S.D."/>
            <person name="Kim I.S."/>
        </authorList>
    </citation>
    <scope>NUCLEOTIDE SEQUENCE</scope>
    <source>
        <strain evidence="4">GH2-1</strain>
    </source>
</reference>
<dbReference type="InterPro" id="IPR001173">
    <property type="entry name" value="Glyco_trans_2-like"/>
</dbReference>
<dbReference type="Proteomes" id="UP001165678">
    <property type="component" value="Unassembled WGS sequence"/>
</dbReference>
<dbReference type="GO" id="GO:0016758">
    <property type="term" value="F:hexosyltransferase activity"/>
    <property type="evidence" value="ECO:0007669"/>
    <property type="project" value="UniProtKB-ARBA"/>
</dbReference>
<evidence type="ECO:0000313" key="4">
    <source>
        <dbReference type="EMBL" id="MCX2522968.1"/>
    </source>
</evidence>
<dbReference type="RefSeq" id="WP_265895388.1">
    <property type="nucleotide sequence ID" value="NZ_JAPIVE010000001.1"/>
</dbReference>
<dbReference type="EMBL" id="JAPIVE010000001">
    <property type="protein sequence ID" value="MCX2522968.1"/>
    <property type="molecule type" value="Genomic_DNA"/>
</dbReference>
<comment type="caution">
    <text evidence="4">The sequence shown here is derived from an EMBL/GenBank/DDBJ whole genome shotgun (WGS) entry which is preliminary data.</text>
</comment>
<dbReference type="SUPFAM" id="SSF53448">
    <property type="entry name" value="Nucleotide-diphospho-sugar transferases"/>
    <property type="match status" value="1"/>
</dbReference>
<protein>
    <submittedName>
        <fullName evidence="4">Glycosyltransferase</fullName>
        <ecNumber evidence="4">2.4.-.-</ecNumber>
    </submittedName>
</protein>
<keyword evidence="5" id="KW-1185">Reference proteome</keyword>
<evidence type="ECO:0000259" key="3">
    <source>
        <dbReference type="Pfam" id="PF00535"/>
    </source>
</evidence>
<dbReference type="Gene3D" id="3.90.550.10">
    <property type="entry name" value="Spore Coat Polysaccharide Biosynthesis Protein SpsA, Chain A"/>
    <property type="match status" value="1"/>
</dbReference>
<evidence type="ECO:0000256" key="2">
    <source>
        <dbReference type="ARBA" id="ARBA00022679"/>
    </source>
</evidence>
<dbReference type="CDD" id="cd00761">
    <property type="entry name" value="Glyco_tranf_GTA_type"/>
    <property type="match status" value="1"/>
</dbReference>
<evidence type="ECO:0000313" key="5">
    <source>
        <dbReference type="Proteomes" id="UP001165678"/>
    </source>
</evidence>
<proteinExistence type="predicted"/>
<dbReference type="PANTHER" id="PTHR22916:SF51">
    <property type="entry name" value="GLYCOSYLTRANSFERASE EPSH-RELATED"/>
    <property type="match status" value="1"/>
</dbReference>
<dbReference type="Pfam" id="PF00535">
    <property type="entry name" value="Glycos_transf_2"/>
    <property type="match status" value="1"/>
</dbReference>
<accession>A0AA42CWS1</accession>
<organism evidence="4 5">
    <name type="scientific">Larsenimonas rhizosphaerae</name>
    <dbReference type="NCBI Taxonomy" id="2944682"/>
    <lineage>
        <taxon>Bacteria</taxon>
        <taxon>Pseudomonadati</taxon>
        <taxon>Pseudomonadota</taxon>
        <taxon>Gammaproteobacteria</taxon>
        <taxon>Oceanospirillales</taxon>
        <taxon>Halomonadaceae</taxon>
        <taxon>Larsenimonas</taxon>
    </lineage>
</organism>
<dbReference type="PANTHER" id="PTHR22916">
    <property type="entry name" value="GLYCOSYLTRANSFERASE"/>
    <property type="match status" value="1"/>
</dbReference>
<name>A0AA42CWS1_9GAMM</name>
<sequence>MTSESVLTPDLSVVVPVYNAIGSLPTLFEHLQALPADRVQILLVNDGSKDDSLATCRGFEKECDNVTVMDQPNGGVSAARNAGLRAARGRYVAFCDSDDYLEAAPLLQVLDKAMDADADVAVFNYATMDESTGQILRRSELEEHGFDFDRDFPMLYEAGLFNPVFNKLFRADLLHRHAIEFEEGVALGEDFRFNLDIFVHVQQGVICNDDVYRYMVGQSESLTTSYNPRQFTYFEYGLGRVEKLLRERGIYSDAFMARHWTRALVNSAQNIAKRGGPALSAAFHEFRDNARTARRQADLGQATPWQAGRQTALMTRLVRHRQDTLLFFIVFFGTKYKQRKVGVR</sequence>